<gene>
    <name evidence="1" type="ORF">DI586_10020</name>
</gene>
<comment type="caution">
    <text evidence="1">The sequence shown here is derived from an EMBL/GenBank/DDBJ whole genome shotgun (WGS) entry which is preliminary data.</text>
</comment>
<reference evidence="1 2" key="1">
    <citation type="submission" date="2017-08" db="EMBL/GenBank/DDBJ databases">
        <title>Infants hospitalized years apart are colonized by the same room-sourced microbial strains.</title>
        <authorList>
            <person name="Brooks B."/>
            <person name="Olm M.R."/>
            <person name="Firek B.A."/>
            <person name="Baker R."/>
            <person name="Thomas B.C."/>
            <person name="Morowitz M.J."/>
            <person name="Banfield J.F."/>
        </authorList>
    </citation>
    <scope>NUCLEOTIDE SEQUENCE [LARGE SCALE GENOMIC DNA]</scope>
    <source>
        <strain evidence="1">S2_006_000_R2_64</strain>
    </source>
</reference>
<dbReference type="InterPro" id="IPR026350">
    <property type="entry name" value="GxxExxY"/>
</dbReference>
<evidence type="ECO:0000313" key="1">
    <source>
        <dbReference type="EMBL" id="PZP54424.1"/>
    </source>
</evidence>
<name>A0A2W5FJ56_9BACT</name>
<organism evidence="1 2">
    <name type="scientific">Micavibrio aeruginosavorus</name>
    <dbReference type="NCBI Taxonomy" id="349221"/>
    <lineage>
        <taxon>Bacteria</taxon>
        <taxon>Pseudomonadati</taxon>
        <taxon>Bdellovibrionota</taxon>
        <taxon>Bdellovibrionia</taxon>
        <taxon>Bdellovibrionales</taxon>
        <taxon>Pseudobdellovibrionaceae</taxon>
        <taxon>Micavibrio</taxon>
    </lineage>
</organism>
<dbReference type="NCBIfam" id="TIGR04256">
    <property type="entry name" value="GxxExxY"/>
    <property type="match status" value="1"/>
</dbReference>
<sequence>MQQKNVFTTGDTGITERVQLYDKQKFNRITDLIFQSALKIHKYLGPGLLEKSYKECLFYDLIQNHNLKVEREKFLPISFEKLYIPDAYRIDLLVEDSIVLEIKSIRQLTPLDHAQLLSYLKLGNYRIGYLINFNQPLIKDGIKRLAL</sequence>
<protein>
    <submittedName>
        <fullName evidence="1">GxxExxY protein</fullName>
    </submittedName>
</protein>
<dbReference type="Pfam" id="PF13366">
    <property type="entry name" value="PDDEXK_3"/>
    <property type="match status" value="1"/>
</dbReference>
<dbReference type="Proteomes" id="UP000249739">
    <property type="component" value="Unassembled WGS sequence"/>
</dbReference>
<evidence type="ECO:0000313" key="2">
    <source>
        <dbReference type="Proteomes" id="UP000249739"/>
    </source>
</evidence>
<accession>A0A2W5FJ56</accession>
<dbReference type="AlphaFoldDB" id="A0A2W5FJ56"/>
<proteinExistence type="predicted"/>
<dbReference type="EMBL" id="QFOT01000141">
    <property type="protein sequence ID" value="PZP54424.1"/>
    <property type="molecule type" value="Genomic_DNA"/>
</dbReference>